<dbReference type="Pfam" id="PF00669">
    <property type="entry name" value="Flagellin_N"/>
    <property type="match status" value="1"/>
</dbReference>
<feature type="domain" description="Flagellin C-terminal" evidence="5">
    <location>
        <begin position="232"/>
        <end position="305"/>
    </location>
</feature>
<accession>A0ABZ1BN65</accession>
<dbReference type="PANTHER" id="PTHR42792">
    <property type="entry name" value="FLAGELLIN"/>
    <property type="match status" value="1"/>
</dbReference>
<proteinExistence type="inferred from homology"/>
<evidence type="ECO:0000313" key="6">
    <source>
        <dbReference type="EMBL" id="WRP13986.1"/>
    </source>
</evidence>
<evidence type="ECO:0000256" key="2">
    <source>
        <dbReference type="ARBA" id="ARBA00005709"/>
    </source>
</evidence>
<dbReference type="PRINTS" id="PR00207">
    <property type="entry name" value="FLAGELLIN"/>
</dbReference>
<evidence type="ECO:0000313" key="7">
    <source>
        <dbReference type="Proteomes" id="UP001333102"/>
    </source>
</evidence>
<keyword evidence="6" id="KW-0282">Flagellum</keyword>
<keyword evidence="6" id="KW-0969">Cilium</keyword>
<dbReference type="Gene3D" id="1.20.1330.10">
    <property type="entry name" value="f41 fragment of flagellin, N-terminal domain"/>
    <property type="match status" value="1"/>
</dbReference>
<dbReference type="InterPro" id="IPR001492">
    <property type="entry name" value="Flagellin"/>
</dbReference>
<keyword evidence="3" id="KW-0975">Bacterial flagellum</keyword>
<dbReference type="InterPro" id="IPR046358">
    <property type="entry name" value="Flagellin_C"/>
</dbReference>
<dbReference type="SUPFAM" id="SSF64518">
    <property type="entry name" value="Phase 1 flagellin"/>
    <property type="match status" value="1"/>
</dbReference>
<evidence type="ECO:0000259" key="4">
    <source>
        <dbReference type="Pfam" id="PF00669"/>
    </source>
</evidence>
<evidence type="ECO:0000259" key="5">
    <source>
        <dbReference type="Pfam" id="PF00700"/>
    </source>
</evidence>
<dbReference type="InterPro" id="IPR013384">
    <property type="entry name" value="Flagell_FlgL"/>
</dbReference>
<organism evidence="6 7">
    <name type="scientific">Geochorda subterranea</name>
    <dbReference type="NCBI Taxonomy" id="3109564"/>
    <lineage>
        <taxon>Bacteria</taxon>
        <taxon>Bacillati</taxon>
        <taxon>Bacillota</taxon>
        <taxon>Limnochordia</taxon>
        <taxon>Limnochordales</taxon>
        <taxon>Geochordaceae</taxon>
        <taxon>Geochorda</taxon>
    </lineage>
</organism>
<keyword evidence="6" id="KW-0966">Cell projection</keyword>
<evidence type="ECO:0000256" key="1">
    <source>
        <dbReference type="ARBA" id="ARBA00004365"/>
    </source>
</evidence>
<name>A0ABZ1BN65_9FIRM</name>
<gene>
    <name evidence="6" type="primary">flgL</name>
    <name evidence="6" type="ORF">VLY81_11200</name>
</gene>
<dbReference type="NCBIfam" id="TIGR02550">
    <property type="entry name" value="flagell_flgL"/>
    <property type="match status" value="1"/>
</dbReference>
<dbReference type="EMBL" id="CP141614">
    <property type="protein sequence ID" value="WRP13986.1"/>
    <property type="molecule type" value="Genomic_DNA"/>
</dbReference>
<dbReference type="PANTHER" id="PTHR42792:SF1">
    <property type="entry name" value="FLAGELLAR HOOK-ASSOCIATED PROTEIN 3"/>
    <property type="match status" value="1"/>
</dbReference>
<comment type="subcellular location">
    <subcellularLocation>
        <location evidence="1">Bacterial flagellum</location>
    </subcellularLocation>
</comment>
<dbReference type="InterPro" id="IPR001029">
    <property type="entry name" value="Flagellin_N"/>
</dbReference>
<comment type="similarity">
    <text evidence="2">Belongs to the bacterial flagellin family.</text>
</comment>
<dbReference type="Pfam" id="PF00700">
    <property type="entry name" value="Flagellin_C"/>
    <property type="match status" value="1"/>
</dbReference>
<sequence length="313" mass="34140">MRISSRQIVDNVLINLHRNYARLDRLQTRLSSGKRVMLPSDDPAGAATATRLRAFVLDNEQYLKNAQAALGWLTATDSALQDVVSVLHRARELTINAARGDLPGDAREALASEFDQLIRHLVQVANTTHGGRYIFGGTQTEQAPYVSTDDVDGYVDTVTFYGNDQEMIYEIGPGVRQAVSVSGATVFDHGSGGGSGPPVTVATGLFSTLITIRQHISDGEVDQLSGQDLADLDQALDHVLRTLSRVGARQNGFELVAERLQSQEVNLKDLLSKTEDLDVAEAIVELKMQENVYRLALASGARIIQPTLLDFLR</sequence>
<keyword evidence="7" id="KW-1185">Reference proteome</keyword>
<reference evidence="7" key="1">
    <citation type="submission" date="2023-12" db="EMBL/GenBank/DDBJ databases">
        <title>Novel isolates from deep terrestrial aquifers shed light on the physiology and ecology of the class Limnochordia.</title>
        <authorList>
            <person name="Karnachuk O.V."/>
            <person name="Lukina A.P."/>
            <person name="Avakyan M.R."/>
            <person name="Kadnikov V."/>
            <person name="Begmatov S."/>
            <person name="Beletsky A.V."/>
            <person name="Mardanov A.V."/>
            <person name="Ravin N.V."/>
        </authorList>
    </citation>
    <scope>NUCLEOTIDE SEQUENCE [LARGE SCALE GENOMIC DNA]</scope>
    <source>
        <strain evidence="7">LN</strain>
    </source>
</reference>
<feature type="domain" description="Flagellin N-terminal" evidence="4">
    <location>
        <begin position="4"/>
        <end position="140"/>
    </location>
</feature>
<dbReference type="Proteomes" id="UP001333102">
    <property type="component" value="Chromosome"/>
</dbReference>
<protein>
    <submittedName>
        <fullName evidence="6">Flagellar hook-associated protein FlgL</fullName>
    </submittedName>
</protein>
<dbReference type="RefSeq" id="WP_324668259.1">
    <property type="nucleotide sequence ID" value="NZ_CP141614.1"/>
</dbReference>
<evidence type="ECO:0000256" key="3">
    <source>
        <dbReference type="ARBA" id="ARBA00023143"/>
    </source>
</evidence>